<dbReference type="Proteomes" id="UP000014113">
    <property type="component" value="Unassembled WGS sequence"/>
</dbReference>
<dbReference type="Pfam" id="PF01812">
    <property type="entry name" value="5-FTHF_cyc-lig"/>
    <property type="match status" value="1"/>
</dbReference>
<evidence type="ECO:0000256" key="2">
    <source>
        <dbReference type="ARBA" id="ARBA00022741"/>
    </source>
</evidence>
<keyword evidence="7" id="KW-1185">Reference proteome</keyword>
<dbReference type="eggNOG" id="COG0212">
    <property type="taxonomic scope" value="Bacteria"/>
</dbReference>
<dbReference type="GO" id="GO:0009396">
    <property type="term" value="P:folic acid-containing compound biosynthetic process"/>
    <property type="evidence" value="ECO:0007669"/>
    <property type="project" value="TreeGrafter"/>
</dbReference>
<dbReference type="InterPro" id="IPR024185">
    <property type="entry name" value="FTHF_cligase-like_sf"/>
</dbReference>
<organism evidence="6 7">
    <name type="scientific">Enterococcus columbae DSM 7374 = ATCC 51263</name>
    <dbReference type="NCBI Taxonomy" id="1121865"/>
    <lineage>
        <taxon>Bacteria</taxon>
        <taxon>Bacillati</taxon>
        <taxon>Bacillota</taxon>
        <taxon>Bacilli</taxon>
        <taxon>Lactobacillales</taxon>
        <taxon>Enterococcaceae</taxon>
        <taxon>Enterococcus</taxon>
    </lineage>
</organism>
<reference evidence="6 7" key="1">
    <citation type="submission" date="2013-03" db="EMBL/GenBank/DDBJ databases">
        <title>The Genome Sequence of Enterococcus columbae ATCC_51263 (PacBio/Illumina hybrid assembly).</title>
        <authorList>
            <consortium name="The Broad Institute Genomics Platform"/>
            <consortium name="The Broad Institute Genome Sequencing Center for Infectious Disease"/>
            <person name="Earl A."/>
            <person name="Russ C."/>
            <person name="Gilmore M."/>
            <person name="Surin D."/>
            <person name="Walker B."/>
            <person name="Young S."/>
            <person name="Zeng Q."/>
            <person name="Gargeya S."/>
            <person name="Fitzgerald M."/>
            <person name="Haas B."/>
            <person name="Abouelleil A."/>
            <person name="Allen A.W."/>
            <person name="Alvarado L."/>
            <person name="Arachchi H.M."/>
            <person name="Berlin A.M."/>
            <person name="Chapman S.B."/>
            <person name="Gainer-Dewar J."/>
            <person name="Goldberg J."/>
            <person name="Griggs A."/>
            <person name="Gujja S."/>
            <person name="Hansen M."/>
            <person name="Howarth C."/>
            <person name="Imamovic A."/>
            <person name="Ireland A."/>
            <person name="Larimer J."/>
            <person name="McCowan C."/>
            <person name="Murphy C."/>
            <person name="Pearson M."/>
            <person name="Poon T.W."/>
            <person name="Priest M."/>
            <person name="Roberts A."/>
            <person name="Saif S."/>
            <person name="Shea T."/>
            <person name="Sisk P."/>
            <person name="Sykes S."/>
            <person name="Wortman J."/>
            <person name="Nusbaum C."/>
            <person name="Birren B."/>
        </authorList>
    </citation>
    <scope>NUCLEOTIDE SEQUENCE [LARGE SCALE GENOMIC DNA]</scope>
    <source>
        <strain evidence="6 7">ATCC 51263</strain>
    </source>
</reference>
<dbReference type="GO" id="GO:0046872">
    <property type="term" value="F:metal ion binding"/>
    <property type="evidence" value="ECO:0007669"/>
    <property type="project" value="UniProtKB-KW"/>
</dbReference>
<dbReference type="EC" id="6.3.3.2" evidence="5"/>
<evidence type="ECO:0000256" key="4">
    <source>
        <dbReference type="PIRSR" id="PIRSR006806-1"/>
    </source>
</evidence>
<dbReference type="AlphaFoldDB" id="S1NEX8"/>
<dbReference type="InterPro" id="IPR037171">
    <property type="entry name" value="NagB/RpiA_transferase-like"/>
</dbReference>
<dbReference type="SUPFAM" id="SSF100950">
    <property type="entry name" value="NagB/RpiA/CoA transferase-like"/>
    <property type="match status" value="1"/>
</dbReference>
<dbReference type="STRING" id="1121865.OMW_00950"/>
<dbReference type="InterPro" id="IPR002698">
    <property type="entry name" value="FTHF_cligase"/>
</dbReference>
<comment type="similarity">
    <text evidence="1 5">Belongs to the 5-formyltetrahydrofolate cyclo-ligase family.</text>
</comment>
<dbReference type="PANTHER" id="PTHR23407:SF1">
    <property type="entry name" value="5-FORMYLTETRAHYDROFOLATE CYCLO-LIGASE"/>
    <property type="match status" value="1"/>
</dbReference>
<gene>
    <name evidence="6" type="ORF">I568_00257</name>
</gene>
<dbReference type="EMBL" id="ASWJ01000002">
    <property type="protein sequence ID" value="EOW87592.1"/>
    <property type="molecule type" value="Genomic_DNA"/>
</dbReference>
<feature type="binding site" evidence="4">
    <location>
        <begin position="3"/>
        <end position="7"/>
    </location>
    <ligand>
        <name>ATP</name>
        <dbReference type="ChEBI" id="CHEBI:30616"/>
    </ligand>
</feature>
<comment type="catalytic activity">
    <reaction evidence="5">
        <text>(6S)-5-formyl-5,6,7,8-tetrahydrofolate + ATP = (6R)-5,10-methenyltetrahydrofolate + ADP + phosphate</text>
        <dbReference type="Rhea" id="RHEA:10488"/>
        <dbReference type="ChEBI" id="CHEBI:30616"/>
        <dbReference type="ChEBI" id="CHEBI:43474"/>
        <dbReference type="ChEBI" id="CHEBI:57455"/>
        <dbReference type="ChEBI" id="CHEBI:57457"/>
        <dbReference type="ChEBI" id="CHEBI:456216"/>
        <dbReference type="EC" id="6.3.3.2"/>
    </reaction>
</comment>
<evidence type="ECO:0000256" key="3">
    <source>
        <dbReference type="ARBA" id="ARBA00022840"/>
    </source>
</evidence>
<comment type="cofactor">
    <cofactor evidence="5">
        <name>Mg(2+)</name>
        <dbReference type="ChEBI" id="CHEBI:18420"/>
    </cofactor>
</comment>
<keyword evidence="3 4" id="KW-0067">ATP-binding</keyword>
<name>S1NEX8_9ENTE</name>
<feature type="binding site" evidence="4">
    <location>
        <position position="56"/>
    </location>
    <ligand>
        <name>substrate</name>
    </ligand>
</feature>
<feature type="binding site" evidence="4">
    <location>
        <begin position="132"/>
        <end position="140"/>
    </location>
    <ligand>
        <name>ATP</name>
        <dbReference type="ChEBI" id="CHEBI:30616"/>
    </ligand>
</feature>
<evidence type="ECO:0000256" key="1">
    <source>
        <dbReference type="ARBA" id="ARBA00010638"/>
    </source>
</evidence>
<evidence type="ECO:0000313" key="6">
    <source>
        <dbReference type="EMBL" id="EOW87592.1"/>
    </source>
</evidence>
<protein>
    <recommendedName>
        <fullName evidence="5">5-formyltetrahydrofolate cyclo-ligase</fullName>
        <ecNumber evidence="5">6.3.3.2</ecNumber>
    </recommendedName>
</protein>
<dbReference type="PATRIC" id="fig|1121865.3.peg.937"/>
<keyword evidence="5" id="KW-0460">Magnesium</keyword>
<dbReference type="GO" id="GO:0035999">
    <property type="term" value="P:tetrahydrofolate interconversion"/>
    <property type="evidence" value="ECO:0007669"/>
    <property type="project" value="TreeGrafter"/>
</dbReference>
<keyword evidence="5" id="KW-0479">Metal-binding</keyword>
<evidence type="ECO:0000313" key="7">
    <source>
        <dbReference type="Proteomes" id="UP000014113"/>
    </source>
</evidence>
<dbReference type="GO" id="GO:0030272">
    <property type="term" value="F:5-formyltetrahydrofolate cyclo-ligase activity"/>
    <property type="evidence" value="ECO:0007669"/>
    <property type="project" value="UniProtKB-EC"/>
</dbReference>
<sequence length="179" mass="20602">MEKKQIRQAILSKLQSLANRPEEKLARETQLYQELCQTKSWQQAECIGMIRSTPLEVATYPLYQLAWQEGKTVVVPKSLPNRQLAFYAVDEKTEYTTTKFGVEEPLSQHFVDKTNIQLLIVPGVAFKKEGYRIGYGGGFYDRYLADYTGETISLVFKEQLITNWQPQSFDLPVQQIIIA</sequence>
<dbReference type="RefSeq" id="WP_016183111.1">
    <property type="nucleotide sequence ID" value="NZ_JXKI01000016.1"/>
</dbReference>
<evidence type="ECO:0000256" key="5">
    <source>
        <dbReference type="RuleBase" id="RU361279"/>
    </source>
</evidence>
<dbReference type="Gene3D" id="3.40.50.10420">
    <property type="entry name" value="NagB/RpiA/CoA transferase-like"/>
    <property type="match status" value="1"/>
</dbReference>
<keyword evidence="2 4" id="KW-0547">Nucleotide-binding</keyword>
<dbReference type="OrthoDB" id="9801938at2"/>
<comment type="caution">
    <text evidence="6">The sequence shown here is derived from an EMBL/GenBank/DDBJ whole genome shotgun (WGS) entry which is preliminary data.</text>
</comment>
<proteinExistence type="inferred from homology"/>
<dbReference type="GO" id="GO:0005524">
    <property type="term" value="F:ATP binding"/>
    <property type="evidence" value="ECO:0007669"/>
    <property type="project" value="UniProtKB-KW"/>
</dbReference>
<keyword evidence="6" id="KW-0436">Ligase</keyword>
<accession>S1NEX8</accession>
<dbReference type="NCBIfam" id="TIGR02727">
    <property type="entry name" value="MTHFS_bact"/>
    <property type="match status" value="1"/>
</dbReference>
<dbReference type="PIRSF" id="PIRSF006806">
    <property type="entry name" value="FTHF_cligase"/>
    <property type="match status" value="1"/>
</dbReference>
<dbReference type="PANTHER" id="PTHR23407">
    <property type="entry name" value="ATPASE INHIBITOR/5-FORMYLTETRAHYDROFOLATE CYCLO-LIGASE"/>
    <property type="match status" value="1"/>
</dbReference>